<dbReference type="PANTHER" id="PTHR30006">
    <property type="entry name" value="THIAMINE-BINDING PERIPLASMIC PROTEIN-RELATED"/>
    <property type="match status" value="1"/>
</dbReference>
<gene>
    <name evidence="3" type="ORF">MQN93_19840</name>
</gene>
<reference evidence="3" key="1">
    <citation type="submission" date="2022-03" db="EMBL/GenBank/DDBJ databases">
        <title>Streptomyces 7R015 and 7R016 isolated from Barleria lupulina in Thailand.</title>
        <authorList>
            <person name="Kanchanasin P."/>
            <person name="Phongsopitanun W."/>
            <person name="Tanasupawat S."/>
        </authorList>
    </citation>
    <scope>NUCLEOTIDE SEQUENCE</scope>
    <source>
        <strain evidence="3">7R016</strain>
    </source>
</reference>
<evidence type="ECO:0000313" key="4">
    <source>
        <dbReference type="Proteomes" id="UP001165270"/>
    </source>
</evidence>
<dbReference type="Pfam" id="PF01547">
    <property type="entry name" value="SBP_bac_1"/>
    <property type="match status" value="1"/>
</dbReference>
<dbReference type="RefSeq" id="WP_242710588.1">
    <property type="nucleotide sequence ID" value="NZ_JALDAX010000007.1"/>
</dbReference>
<feature type="region of interest" description="Disordered" evidence="2">
    <location>
        <begin position="1"/>
        <end position="24"/>
    </location>
</feature>
<dbReference type="EMBL" id="JALDAX010000007">
    <property type="protein sequence ID" value="MCI3241976.1"/>
    <property type="molecule type" value="Genomic_DNA"/>
</dbReference>
<keyword evidence="4" id="KW-1185">Reference proteome</keyword>
<protein>
    <submittedName>
        <fullName evidence="3">ABC transporter substrate-binding protein</fullName>
    </submittedName>
</protein>
<name>A0ABS9XIS9_9ACTN</name>
<comment type="caution">
    <text evidence="3">The sequence shown here is derived from an EMBL/GenBank/DDBJ whole genome shotgun (WGS) entry which is preliminary data.</text>
</comment>
<sequence>MRHIPANRPTRARTAANASQPSVRSRRLRLRLPVAIGMALVTGASLSACGTGASAAGLPSTTSDLVKQAKKEGTVAWSAPKPQSQMQPAIDLFEKKYPGIKIKYTNTKAPDQVSQLKMEEAARKVSVDVANAGGLTVLPSLQLADDVDWAKYGIAKENVFEKNLVYIWSVPKVWAYNTDKVKPADLPKTWDDLLDPKWSGGKVSAESRASFMTVWDLDPSLGEAKSLAWAEKFAAQNPHFTPNTTQSEAPIESGQVSIGTSLINLVLQAQKKGAPVAVAPLSPTNANESYLYVPKGAPHPAAAVLLTRFLSSDAAQSVLAKTYNSRIPVDTDCSDPGDNAVLKSICDAHLKWFGTKTLDDYKSFSSYFPKAEKALGTDVG</sequence>
<dbReference type="PANTHER" id="PTHR30006:SF24">
    <property type="entry name" value="SLL0237 PROTEIN"/>
    <property type="match status" value="1"/>
</dbReference>
<evidence type="ECO:0000313" key="3">
    <source>
        <dbReference type="EMBL" id="MCI3241976.1"/>
    </source>
</evidence>
<feature type="compositionally biased region" description="Low complexity" evidence="2">
    <location>
        <begin position="1"/>
        <end position="23"/>
    </location>
</feature>
<accession>A0ABS9XIS9</accession>
<dbReference type="Gene3D" id="3.40.190.10">
    <property type="entry name" value="Periplasmic binding protein-like II"/>
    <property type="match status" value="2"/>
</dbReference>
<dbReference type="Proteomes" id="UP001165270">
    <property type="component" value="Unassembled WGS sequence"/>
</dbReference>
<keyword evidence="1" id="KW-0732">Signal</keyword>
<evidence type="ECO:0000256" key="2">
    <source>
        <dbReference type="SAM" id="MobiDB-lite"/>
    </source>
</evidence>
<evidence type="ECO:0000256" key="1">
    <source>
        <dbReference type="ARBA" id="ARBA00022729"/>
    </source>
</evidence>
<dbReference type="SUPFAM" id="SSF53850">
    <property type="entry name" value="Periplasmic binding protein-like II"/>
    <property type="match status" value="1"/>
</dbReference>
<proteinExistence type="predicted"/>
<dbReference type="InterPro" id="IPR006059">
    <property type="entry name" value="SBP"/>
</dbReference>
<organism evidence="3 4">
    <name type="scientific">Streptomyces spinosisporus</name>
    <dbReference type="NCBI Taxonomy" id="2927582"/>
    <lineage>
        <taxon>Bacteria</taxon>
        <taxon>Bacillati</taxon>
        <taxon>Actinomycetota</taxon>
        <taxon>Actinomycetes</taxon>
        <taxon>Kitasatosporales</taxon>
        <taxon>Streptomycetaceae</taxon>
        <taxon>Streptomyces</taxon>
    </lineage>
</organism>